<protein>
    <submittedName>
        <fullName evidence="1">Uncharacterized protein</fullName>
    </submittedName>
</protein>
<accession>A0ABR1X755</accession>
<keyword evidence="2" id="KW-1185">Reference proteome</keyword>
<proteinExistence type="predicted"/>
<dbReference type="RefSeq" id="XP_066722764.1">
    <property type="nucleotide sequence ID" value="XM_066852132.1"/>
</dbReference>
<reference evidence="1 2" key="1">
    <citation type="submission" date="2023-01" db="EMBL/GenBank/DDBJ databases">
        <title>Analysis of 21 Apiospora genomes using comparative genomics revels a genus with tremendous synthesis potential of carbohydrate active enzymes and secondary metabolites.</title>
        <authorList>
            <person name="Sorensen T."/>
        </authorList>
    </citation>
    <scope>NUCLEOTIDE SEQUENCE [LARGE SCALE GENOMIC DNA]</scope>
    <source>
        <strain evidence="1 2">CBS 135458</strain>
    </source>
</reference>
<sequence>MGDFLGALPDRLDSSDQHKDLSLADMMTHDKAGRVLFHSPILHLVDLDGSVTEPGQAPMIQQRLYA</sequence>
<dbReference type="GeneID" id="92085195"/>
<organism evidence="1 2">
    <name type="scientific">Apiospora phragmitis</name>
    <dbReference type="NCBI Taxonomy" id="2905665"/>
    <lineage>
        <taxon>Eukaryota</taxon>
        <taxon>Fungi</taxon>
        <taxon>Dikarya</taxon>
        <taxon>Ascomycota</taxon>
        <taxon>Pezizomycotina</taxon>
        <taxon>Sordariomycetes</taxon>
        <taxon>Xylariomycetidae</taxon>
        <taxon>Amphisphaeriales</taxon>
        <taxon>Apiosporaceae</taxon>
        <taxon>Apiospora</taxon>
    </lineage>
</organism>
<comment type="caution">
    <text evidence="1">The sequence shown here is derived from an EMBL/GenBank/DDBJ whole genome shotgun (WGS) entry which is preliminary data.</text>
</comment>
<name>A0ABR1X755_9PEZI</name>
<evidence type="ECO:0000313" key="2">
    <source>
        <dbReference type="Proteomes" id="UP001480595"/>
    </source>
</evidence>
<dbReference type="Proteomes" id="UP001480595">
    <property type="component" value="Unassembled WGS sequence"/>
</dbReference>
<dbReference type="EMBL" id="JAQQWL010000001">
    <property type="protein sequence ID" value="KAK8091218.1"/>
    <property type="molecule type" value="Genomic_DNA"/>
</dbReference>
<evidence type="ECO:0000313" key="1">
    <source>
        <dbReference type="EMBL" id="KAK8091218.1"/>
    </source>
</evidence>
<gene>
    <name evidence="1" type="ORF">PG994_000723</name>
</gene>